<keyword evidence="3 13" id="KW-0328">Glycosyltransferase</keyword>
<feature type="domain" description="Glycosyltransferase 2-like" evidence="12">
    <location>
        <begin position="19"/>
        <end position="123"/>
    </location>
</feature>
<dbReference type="AlphaFoldDB" id="A0AAW9A920"/>
<protein>
    <recommendedName>
        <fullName evidence="10">4,4'-diaponeurosporenoate glycosyltransferase</fullName>
    </recommendedName>
</protein>
<keyword evidence="14" id="KW-1185">Reference proteome</keyword>
<keyword evidence="6 11" id="KW-0472">Membrane</keyword>
<evidence type="ECO:0000256" key="4">
    <source>
        <dbReference type="ARBA" id="ARBA00022679"/>
    </source>
</evidence>
<dbReference type="EMBL" id="JAUBDJ010000006">
    <property type="protein sequence ID" value="MDW0117549.1"/>
    <property type="molecule type" value="Genomic_DNA"/>
</dbReference>
<comment type="subcellular location">
    <subcellularLocation>
        <location evidence="1">Cell membrane</location>
    </subcellularLocation>
</comment>
<evidence type="ECO:0000256" key="2">
    <source>
        <dbReference type="ARBA" id="ARBA00022475"/>
    </source>
</evidence>
<keyword evidence="11" id="KW-0812">Transmembrane</keyword>
<dbReference type="Pfam" id="PF00535">
    <property type="entry name" value="Glycos_transf_2"/>
    <property type="match status" value="1"/>
</dbReference>
<evidence type="ECO:0000259" key="12">
    <source>
        <dbReference type="Pfam" id="PF00535"/>
    </source>
</evidence>
<evidence type="ECO:0000256" key="3">
    <source>
        <dbReference type="ARBA" id="ARBA00022676"/>
    </source>
</evidence>
<proteinExistence type="inferred from homology"/>
<dbReference type="PANTHER" id="PTHR43646:SF2">
    <property type="entry name" value="GLYCOSYLTRANSFERASE 2-LIKE DOMAIN-CONTAINING PROTEIN"/>
    <property type="match status" value="1"/>
</dbReference>
<dbReference type="GO" id="GO:0005886">
    <property type="term" value="C:plasma membrane"/>
    <property type="evidence" value="ECO:0007669"/>
    <property type="project" value="UniProtKB-SubCell"/>
</dbReference>
<reference evidence="13 14" key="1">
    <citation type="submission" date="2023-06" db="EMBL/GenBank/DDBJ databases">
        <title>Sporosarcina sp. nov., isolated from Korean traditional fermented seafood 'Jeotgal'.</title>
        <authorList>
            <person name="Yang A.I."/>
            <person name="Shin N.-R."/>
        </authorList>
    </citation>
    <scope>NUCLEOTIDE SEQUENCE [LARGE SCALE GENOMIC DNA]</scope>
    <source>
        <strain evidence="13 14">KCTC43456</strain>
    </source>
</reference>
<feature type="transmembrane region" description="Helical" evidence="11">
    <location>
        <begin position="139"/>
        <end position="163"/>
    </location>
</feature>
<evidence type="ECO:0000256" key="7">
    <source>
        <dbReference type="ARBA" id="ARBA00037281"/>
    </source>
</evidence>
<evidence type="ECO:0000256" key="6">
    <source>
        <dbReference type="ARBA" id="ARBA00023136"/>
    </source>
</evidence>
<gene>
    <name evidence="13" type="ORF">QTL97_11425</name>
</gene>
<dbReference type="PANTHER" id="PTHR43646">
    <property type="entry name" value="GLYCOSYLTRANSFERASE"/>
    <property type="match status" value="1"/>
</dbReference>
<dbReference type="InterPro" id="IPR029044">
    <property type="entry name" value="Nucleotide-diphossugar_trans"/>
</dbReference>
<evidence type="ECO:0000313" key="13">
    <source>
        <dbReference type="EMBL" id="MDW0117549.1"/>
    </source>
</evidence>
<accession>A0AAW9A920</accession>
<keyword evidence="4 13" id="KW-0808">Transferase</keyword>
<sequence length="253" mass="28699">MSESKRFIKDVPVRDVKFSVIIPAHNEEKYLGECLESIAKAAQPYKNQVEVIVVLNRCTDKTEEIAKSYNCVTLENYDKNLSKIRNAGAALAKGEILITIDADTRMTEHLLSVVEKHLASNQYIGGGVNGNLERISIGIVVSTMLLIVPLLFKYGFISVGIFWCYKKDFQAIKGFNENMLMAEDADFAKRLKQWGKKNGKKYGTIKNGMITSCRRFDHYGDWVLLKRPDMILAYLKGNNHKAANEAYYEDQAR</sequence>
<keyword evidence="2" id="KW-1003">Cell membrane</keyword>
<evidence type="ECO:0000256" key="9">
    <source>
        <dbReference type="ARBA" id="ARBA00038120"/>
    </source>
</evidence>
<comment type="caution">
    <text evidence="13">The sequence shown here is derived from an EMBL/GenBank/DDBJ whole genome shotgun (WGS) entry which is preliminary data.</text>
</comment>
<dbReference type="RefSeq" id="WP_317940824.1">
    <property type="nucleotide sequence ID" value="NZ_JAUBDJ010000006.1"/>
</dbReference>
<evidence type="ECO:0000313" key="14">
    <source>
        <dbReference type="Proteomes" id="UP001271648"/>
    </source>
</evidence>
<evidence type="ECO:0000256" key="5">
    <source>
        <dbReference type="ARBA" id="ARBA00022746"/>
    </source>
</evidence>
<dbReference type="GO" id="GO:0016757">
    <property type="term" value="F:glycosyltransferase activity"/>
    <property type="evidence" value="ECO:0007669"/>
    <property type="project" value="UniProtKB-KW"/>
</dbReference>
<keyword evidence="5" id="KW-0125">Carotenoid biosynthesis</keyword>
<dbReference type="GO" id="GO:0016117">
    <property type="term" value="P:carotenoid biosynthetic process"/>
    <property type="evidence" value="ECO:0007669"/>
    <property type="project" value="UniProtKB-KW"/>
</dbReference>
<dbReference type="Proteomes" id="UP001271648">
    <property type="component" value="Unassembled WGS sequence"/>
</dbReference>
<comment type="pathway">
    <text evidence="8">Carotenoid biosynthesis; staphyloxanthin biosynthesis; staphyloxanthin from farnesyl diphosphate: step 4/5.</text>
</comment>
<keyword evidence="11" id="KW-1133">Transmembrane helix</keyword>
<evidence type="ECO:0000256" key="1">
    <source>
        <dbReference type="ARBA" id="ARBA00004236"/>
    </source>
</evidence>
<comment type="similarity">
    <text evidence="9">Belongs to the glycosyltransferase 2 family. CrtQ subfamily.</text>
</comment>
<comment type="function">
    <text evidence="7">Catalyzes the glycosylation of 4,4'-diaponeurosporenoate, i.e. the esterification of glucose at the C1'' position with the carboxyl group of 4,4'-diaponeurosporenic acid, to form glycosyl-4,4'-diaponeurosporenoate. This is a step in the biosynthesis of staphyloxanthin, an orange pigment present in most staphylococci strains.</text>
</comment>
<evidence type="ECO:0000256" key="11">
    <source>
        <dbReference type="SAM" id="Phobius"/>
    </source>
</evidence>
<evidence type="ECO:0000256" key="10">
    <source>
        <dbReference type="ARBA" id="ARBA00040345"/>
    </source>
</evidence>
<evidence type="ECO:0000256" key="8">
    <source>
        <dbReference type="ARBA" id="ARBA00037904"/>
    </source>
</evidence>
<name>A0AAW9A920_9BACL</name>
<dbReference type="SUPFAM" id="SSF53448">
    <property type="entry name" value="Nucleotide-diphospho-sugar transferases"/>
    <property type="match status" value="1"/>
</dbReference>
<dbReference type="InterPro" id="IPR001173">
    <property type="entry name" value="Glyco_trans_2-like"/>
</dbReference>
<dbReference type="Gene3D" id="3.90.550.10">
    <property type="entry name" value="Spore Coat Polysaccharide Biosynthesis Protein SpsA, Chain A"/>
    <property type="match status" value="1"/>
</dbReference>
<organism evidence="13 14">
    <name type="scientific">Sporosarcina thermotolerans</name>
    <dbReference type="NCBI Taxonomy" id="633404"/>
    <lineage>
        <taxon>Bacteria</taxon>
        <taxon>Bacillati</taxon>
        <taxon>Bacillota</taxon>
        <taxon>Bacilli</taxon>
        <taxon>Bacillales</taxon>
        <taxon>Caryophanaceae</taxon>
        <taxon>Sporosarcina</taxon>
    </lineage>
</organism>